<evidence type="ECO:0000256" key="20">
    <source>
        <dbReference type="ARBA" id="ARBA00060276"/>
    </source>
</evidence>
<dbReference type="SUPFAM" id="SSF49854">
    <property type="entry name" value="Spermadhesin, CUB domain"/>
    <property type="match status" value="1"/>
</dbReference>
<evidence type="ECO:0000256" key="13">
    <source>
        <dbReference type="ARBA" id="ARBA00023140"/>
    </source>
</evidence>
<evidence type="ECO:0000256" key="14">
    <source>
        <dbReference type="ARBA" id="ARBA00023157"/>
    </source>
</evidence>
<evidence type="ECO:0000256" key="17">
    <source>
        <dbReference type="ARBA" id="ARBA00041297"/>
    </source>
</evidence>
<comment type="catalytic activity">
    <reaction evidence="19">
        <text>tetracosanoate + ATP + CoA = tetracosanoyl-CoA + AMP + diphosphate</text>
        <dbReference type="Rhea" id="RHEA:33639"/>
        <dbReference type="ChEBI" id="CHEBI:30616"/>
        <dbReference type="ChEBI" id="CHEBI:31014"/>
        <dbReference type="ChEBI" id="CHEBI:33019"/>
        <dbReference type="ChEBI" id="CHEBI:57287"/>
        <dbReference type="ChEBI" id="CHEBI:65052"/>
        <dbReference type="ChEBI" id="CHEBI:456215"/>
    </reaction>
    <physiologicalReaction direction="left-to-right" evidence="19">
        <dbReference type="Rhea" id="RHEA:33640"/>
    </physiologicalReaction>
</comment>
<dbReference type="PROSITE" id="PS00455">
    <property type="entry name" value="AMP_BINDING"/>
    <property type="match status" value="1"/>
</dbReference>
<feature type="transmembrane region" description="Helical" evidence="24">
    <location>
        <begin position="14"/>
        <end position="34"/>
    </location>
</feature>
<comment type="function">
    <text evidence="20">Acyl-CoA synthetase required for both the import of long chain fatty acids (LCFAs) (C14-C18) and the activation very long chain fatty acids (VLCFAs) (C20-C26) by esterification of the fatty acids into metabolically active CoA-thioesters for subsequent degradation or incorporation into phospholipids. The transport and fatty acyl-CoA synthetase activities are genetically separable and are thus independent activities. Esterifies VLCFAs in the peroxisome matrix. The VLCFAs are actively transported into peroxisomes by a PXA1-PXA2 heterodimeric transporter in the peroxisomal membrane.</text>
</comment>
<keyword evidence="6 24" id="KW-0812">Transmembrane</keyword>
<evidence type="ECO:0000256" key="23">
    <source>
        <dbReference type="PROSITE-ProRule" id="PRU00059"/>
    </source>
</evidence>
<dbReference type="GO" id="GO:0004467">
    <property type="term" value="F:long-chain fatty acid-CoA ligase activity"/>
    <property type="evidence" value="ECO:0007669"/>
    <property type="project" value="UniProtKB-EC"/>
</dbReference>
<dbReference type="EMBL" id="CAJPIZ010000622">
    <property type="protein sequence ID" value="CAG2101896.1"/>
    <property type="molecule type" value="Genomic_DNA"/>
</dbReference>
<protein>
    <recommendedName>
        <fullName evidence="21">Very long-chain fatty acid transport protein</fullName>
        <ecNumber evidence="15">6.2.1.3</ecNumber>
    </recommendedName>
    <alternativeName>
        <fullName evidence="17">Long-chain-fatty-acid--CoA ligase</fullName>
    </alternativeName>
    <alternativeName>
        <fullName evidence="22">Very-long-chain acyl-CoA synthetase</fullName>
    </alternativeName>
</protein>
<keyword evidence="13" id="KW-0576">Peroxisome</keyword>
<dbReference type="GO" id="GO:0005778">
    <property type="term" value="C:peroxisomal membrane"/>
    <property type="evidence" value="ECO:0007669"/>
    <property type="project" value="UniProtKB-SubCell"/>
</dbReference>
<evidence type="ECO:0000256" key="1">
    <source>
        <dbReference type="ARBA" id="ARBA00004651"/>
    </source>
</evidence>
<dbReference type="EMBL" id="OC855197">
    <property type="protein sequence ID" value="CAD7621466.1"/>
    <property type="molecule type" value="Genomic_DNA"/>
</dbReference>
<keyword evidence="14" id="KW-1015">Disulfide bond</keyword>
<evidence type="ECO:0000256" key="11">
    <source>
        <dbReference type="ARBA" id="ARBA00023055"/>
    </source>
</evidence>
<evidence type="ECO:0000256" key="18">
    <source>
        <dbReference type="ARBA" id="ARBA00046271"/>
    </source>
</evidence>
<dbReference type="EC" id="6.2.1.3" evidence="15"/>
<dbReference type="Proteomes" id="UP000759131">
    <property type="component" value="Unassembled WGS sequence"/>
</dbReference>
<accession>A0A7R9KGR5</accession>
<dbReference type="GO" id="GO:0005789">
    <property type="term" value="C:endoplasmic reticulum membrane"/>
    <property type="evidence" value="ECO:0007669"/>
    <property type="project" value="TreeGrafter"/>
</dbReference>
<dbReference type="PROSITE" id="PS01180">
    <property type="entry name" value="CUB"/>
    <property type="match status" value="1"/>
</dbReference>
<organism evidence="26">
    <name type="scientific">Medioppia subpectinata</name>
    <dbReference type="NCBI Taxonomy" id="1979941"/>
    <lineage>
        <taxon>Eukaryota</taxon>
        <taxon>Metazoa</taxon>
        <taxon>Ecdysozoa</taxon>
        <taxon>Arthropoda</taxon>
        <taxon>Chelicerata</taxon>
        <taxon>Arachnida</taxon>
        <taxon>Acari</taxon>
        <taxon>Acariformes</taxon>
        <taxon>Sarcoptiformes</taxon>
        <taxon>Oribatida</taxon>
        <taxon>Brachypylina</taxon>
        <taxon>Oppioidea</taxon>
        <taxon>Oppiidae</taxon>
        <taxon>Medioppia</taxon>
    </lineage>
</organism>
<dbReference type="NCBIfam" id="NF006134">
    <property type="entry name" value="PRK08279.1"/>
    <property type="match status" value="1"/>
</dbReference>
<dbReference type="Gene3D" id="3.40.50.12780">
    <property type="entry name" value="N-terminal domain of ligase-like"/>
    <property type="match status" value="1"/>
</dbReference>
<sequence length="1081" mass="121735">MSFNLTAINDRNKFLMKTLLFVAIIIGLITGPAIALWKALILVFVLHLITGGYRFAWVFYNTVGRDLKSLIRFKRTQLFLYILKRQNATVPKLFTKLCRKHSNRVLFYFEDQKWTFGEIDEFSNRVANLFLEYGYHPGQEVALFMDNKPEYVGIWLGLAKAGLVTALINTNLRADQLIHSVTVVKCKALIFGSELSAAVAEAIPALNGNGTMQYFCFGDTDPNGVIKAKPLKQLIGESSCDRPSTLNRGNFNDRLFYIYTSGTTGLPKAAIIKHSRYIWMGSAIKNMIKLRDDDVLYTSLPLYHLAGGTLGTCQCLIYGNSMAIRNKFSASNFWKDCIKYNCTAAQYIGEICRYLLAQKPHPSDKQHNVRIIFGNGLRPKIWKEFTQRFAIKQVGELYGSTEGNANIINVDNKEGSCGFISQIAPFLYPATLVRVKESTGEHVRDKRGLCLKAKPYETGEFVGKIIDSDPTRAFDGYANKEATKKKIIYDVFNKGDKAFASGDLLTMDEFGYLYFKDRTGDTYRWKGENVSTMEIESIISKLIHLVDCVVYGVEVPGCEGRAGMAAILDEKNGLDLNKLLQNLKKVLPSFAIPVFIRMCKCLEMTGTHKLPKNSLQNEGYDPNEFNNNSRLVENEFSLMDQLIDSESPSERMNGSRMFPFFQRPSLLNVVRFPNEECFDASNQSGTCYSPMECKKLAGVSSSPCARGLGVCCIVSRSCHNTTSNKVVYFKNPNYPMSDGQADFCDLNVNIYDTDVCQLRLDFLAFELDAPTLGNCLGDKFYISSSGFAPLSVPTLCGINRNQHMFISLPRDLPERSATIVFDTNSVGDYRWHVRITQIDCNFRNKKNLLSDRNSRQFGGAPYIPFFPRAHPPFSLPAPMGCLQYFTQASGTIDSFNFGEYLNNMDYGICIERQPNTCRVTFSASDFMWSIDSTQSDRSRSGTGDDTCDNDYLMIPGGSQRGDHPTRDRYCGGRLNYAPDMVSDAPVVTKANGPIVLRFHSDPFQIDPTYKEGFRLRYEQSSTDCMPQYNVPPTQVVAQVVAQYLNKESDIQSIELEKHEPIVHLSRPSAPHVRSNAKHFKF</sequence>
<dbReference type="Gene3D" id="3.30.300.30">
    <property type="match status" value="1"/>
</dbReference>
<evidence type="ECO:0000256" key="8">
    <source>
        <dbReference type="ARBA" id="ARBA00022832"/>
    </source>
</evidence>
<evidence type="ECO:0000256" key="21">
    <source>
        <dbReference type="ARBA" id="ARBA00068795"/>
    </source>
</evidence>
<comment type="catalytic activity">
    <reaction evidence="16">
        <text>a very long-chain fatty acid + ATP + CoA = a very long-chain fatty acyl-CoA + AMP + diphosphate</text>
        <dbReference type="Rhea" id="RHEA:54536"/>
        <dbReference type="ChEBI" id="CHEBI:30616"/>
        <dbReference type="ChEBI" id="CHEBI:33019"/>
        <dbReference type="ChEBI" id="CHEBI:57287"/>
        <dbReference type="ChEBI" id="CHEBI:58950"/>
        <dbReference type="ChEBI" id="CHEBI:138261"/>
        <dbReference type="ChEBI" id="CHEBI:456215"/>
    </reaction>
    <physiologicalReaction direction="left-to-right" evidence="16">
        <dbReference type="Rhea" id="RHEA:54537"/>
    </physiologicalReaction>
</comment>
<name>A0A7R9KGR5_9ACAR</name>
<dbReference type="InterPro" id="IPR058698">
    <property type="entry name" value="CUB_metazoa"/>
</dbReference>
<dbReference type="PANTHER" id="PTHR43107:SF15">
    <property type="entry name" value="FATTY ACID TRANSPORT PROTEIN 3, ISOFORM A"/>
    <property type="match status" value="1"/>
</dbReference>
<evidence type="ECO:0000256" key="4">
    <source>
        <dbReference type="ARBA" id="ARBA00022475"/>
    </source>
</evidence>
<dbReference type="FunFam" id="3.30.300.30:FF:000002">
    <property type="entry name" value="Long-chain fatty acid transport protein 1"/>
    <property type="match status" value="1"/>
</dbReference>
<comment type="caution">
    <text evidence="23">Lacks conserved residue(s) required for the propagation of feature annotation.</text>
</comment>
<keyword evidence="8" id="KW-0443">Lipid metabolism</keyword>
<evidence type="ECO:0000313" key="26">
    <source>
        <dbReference type="EMBL" id="CAD7621466.1"/>
    </source>
</evidence>
<keyword evidence="9" id="KW-0067">ATP-binding</keyword>
<evidence type="ECO:0000256" key="9">
    <source>
        <dbReference type="ARBA" id="ARBA00022840"/>
    </source>
</evidence>
<dbReference type="InterPro" id="IPR025110">
    <property type="entry name" value="AMP-bd_C"/>
</dbReference>
<comment type="subcellular location">
    <subcellularLocation>
        <location evidence="1">Cell membrane</location>
        <topology evidence="1">Multi-pass membrane protein</topology>
    </subcellularLocation>
    <subcellularLocation>
        <location evidence="18">Peroxisome membrane</location>
    </subcellularLocation>
</comment>
<gene>
    <name evidence="26" type="ORF">OSB1V03_LOCUS1937</name>
</gene>
<dbReference type="GO" id="GO:0044539">
    <property type="term" value="P:long-chain fatty acid import into cell"/>
    <property type="evidence" value="ECO:0007669"/>
    <property type="project" value="TreeGrafter"/>
</dbReference>
<keyword evidence="5" id="KW-0436">Ligase</keyword>
<reference evidence="26" key="1">
    <citation type="submission" date="2020-11" db="EMBL/GenBank/DDBJ databases">
        <authorList>
            <person name="Tran Van P."/>
        </authorList>
    </citation>
    <scope>NUCLEOTIDE SEQUENCE</scope>
</reference>
<feature type="domain" description="CUB" evidence="25">
    <location>
        <begin position="881"/>
        <end position="1020"/>
    </location>
</feature>
<keyword evidence="7" id="KW-0547">Nucleotide-binding</keyword>
<dbReference type="Pfam" id="PF26080">
    <property type="entry name" value="CUB_animal"/>
    <property type="match status" value="1"/>
</dbReference>
<dbReference type="Pfam" id="PF13193">
    <property type="entry name" value="AMP-binding_C"/>
    <property type="match status" value="1"/>
</dbReference>
<feature type="transmembrane region" description="Helical" evidence="24">
    <location>
        <begin position="40"/>
        <end position="60"/>
    </location>
</feature>
<dbReference type="InterPro" id="IPR000859">
    <property type="entry name" value="CUB_dom"/>
</dbReference>
<evidence type="ECO:0000256" key="12">
    <source>
        <dbReference type="ARBA" id="ARBA00023136"/>
    </source>
</evidence>
<dbReference type="GO" id="GO:0005886">
    <property type="term" value="C:plasma membrane"/>
    <property type="evidence" value="ECO:0007669"/>
    <property type="project" value="UniProtKB-SubCell"/>
</dbReference>
<dbReference type="OrthoDB" id="6408524at2759"/>
<evidence type="ECO:0000256" key="2">
    <source>
        <dbReference type="ARBA" id="ARBA00006432"/>
    </source>
</evidence>
<dbReference type="GO" id="GO:0005324">
    <property type="term" value="F:long-chain fatty acid transmembrane transporter activity"/>
    <property type="evidence" value="ECO:0007669"/>
    <property type="project" value="TreeGrafter"/>
</dbReference>
<dbReference type="SUPFAM" id="SSF56801">
    <property type="entry name" value="Acetyl-CoA synthetase-like"/>
    <property type="match status" value="1"/>
</dbReference>
<keyword evidence="27" id="KW-1185">Reference proteome</keyword>
<dbReference type="FunFam" id="3.40.50.12780:FF:000019">
    <property type="entry name" value="Long-chain fatty acid transporter"/>
    <property type="match status" value="1"/>
</dbReference>
<dbReference type="Pfam" id="PF00501">
    <property type="entry name" value="AMP-binding"/>
    <property type="match status" value="1"/>
</dbReference>
<keyword evidence="11" id="KW-0445">Lipid transport</keyword>
<keyword evidence="3" id="KW-0813">Transport</keyword>
<keyword evidence="10 24" id="KW-1133">Transmembrane helix</keyword>
<evidence type="ECO:0000256" key="22">
    <source>
        <dbReference type="ARBA" id="ARBA00078285"/>
    </source>
</evidence>
<keyword evidence="4" id="KW-1003">Cell membrane</keyword>
<evidence type="ECO:0000259" key="25">
    <source>
        <dbReference type="PROSITE" id="PS01180"/>
    </source>
</evidence>
<evidence type="ECO:0000313" key="27">
    <source>
        <dbReference type="Proteomes" id="UP000759131"/>
    </source>
</evidence>
<dbReference type="InterPro" id="IPR035914">
    <property type="entry name" value="Sperma_CUB_dom_sf"/>
</dbReference>
<dbReference type="InterPro" id="IPR000873">
    <property type="entry name" value="AMP-dep_synth/lig_dom"/>
</dbReference>
<dbReference type="AlphaFoldDB" id="A0A7R9KGR5"/>
<evidence type="ECO:0000256" key="5">
    <source>
        <dbReference type="ARBA" id="ARBA00022598"/>
    </source>
</evidence>
<keyword evidence="8" id="KW-0276">Fatty acid metabolism</keyword>
<keyword evidence="12 24" id="KW-0472">Membrane</keyword>
<dbReference type="GO" id="GO:0005524">
    <property type="term" value="F:ATP binding"/>
    <property type="evidence" value="ECO:0007669"/>
    <property type="project" value="UniProtKB-KW"/>
</dbReference>
<dbReference type="Gene3D" id="2.60.120.290">
    <property type="entry name" value="Spermadhesin, CUB domain"/>
    <property type="match status" value="1"/>
</dbReference>
<dbReference type="InterPro" id="IPR045851">
    <property type="entry name" value="AMP-bd_C_sf"/>
</dbReference>
<evidence type="ECO:0000256" key="10">
    <source>
        <dbReference type="ARBA" id="ARBA00022989"/>
    </source>
</evidence>
<proteinExistence type="inferred from homology"/>
<evidence type="ECO:0000256" key="19">
    <source>
        <dbReference type="ARBA" id="ARBA00048666"/>
    </source>
</evidence>
<evidence type="ECO:0000256" key="7">
    <source>
        <dbReference type="ARBA" id="ARBA00022741"/>
    </source>
</evidence>
<dbReference type="InterPro" id="IPR020845">
    <property type="entry name" value="AMP-binding_CS"/>
</dbReference>
<evidence type="ECO:0000256" key="24">
    <source>
        <dbReference type="SAM" id="Phobius"/>
    </source>
</evidence>
<evidence type="ECO:0000256" key="15">
    <source>
        <dbReference type="ARBA" id="ARBA00026121"/>
    </source>
</evidence>
<dbReference type="InterPro" id="IPR042099">
    <property type="entry name" value="ANL_N_sf"/>
</dbReference>
<evidence type="ECO:0000256" key="6">
    <source>
        <dbReference type="ARBA" id="ARBA00022692"/>
    </source>
</evidence>
<evidence type="ECO:0000256" key="3">
    <source>
        <dbReference type="ARBA" id="ARBA00022448"/>
    </source>
</evidence>
<evidence type="ECO:0000256" key="16">
    <source>
        <dbReference type="ARBA" id="ARBA00036527"/>
    </source>
</evidence>
<dbReference type="PANTHER" id="PTHR43107">
    <property type="entry name" value="LONG-CHAIN FATTY ACID TRANSPORT PROTEIN"/>
    <property type="match status" value="1"/>
</dbReference>
<comment type="similarity">
    <text evidence="2">Belongs to the ATP-dependent AMP-binding enzyme family.</text>
</comment>